<evidence type="ECO:0000313" key="4">
    <source>
        <dbReference type="WBParaSite" id="SBAD_0000635501-mRNA-1"/>
    </source>
</evidence>
<gene>
    <name evidence="2" type="ORF">SBAD_LOCUS6117</name>
</gene>
<dbReference type="PROSITE" id="PS51257">
    <property type="entry name" value="PROKAR_LIPOPROTEIN"/>
    <property type="match status" value="1"/>
</dbReference>
<evidence type="ECO:0000313" key="3">
    <source>
        <dbReference type="Proteomes" id="UP000270296"/>
    </source>
</evidence>
<dbReference type="WBParaSite" id="SBAD_0000635501-mRNA-1">
    <property type="protein sequence ID" value="SBAD_0000635501-mRNA-1"/>
    <property type="gene ID" value="SBAD_0000635501"/>
</dbReference>
<reference evidence="2 3" key="2">
    <citation type="submission" date="2018-11" db="EMBL/GenBank/DDBJ databases">
        <authorList>
            <consortium name="Pathogen Informatics"/>
        </authorList>
    </citation>
    <scope>NUCLEOTIDE SEQUENCE [LARGE SCALE GENOMIC DNA]</scope>
</reference>
<dbReference type="AlphaFoldDB" id="A0A183IR70"/>
<feature type="chain" id="PRO_5043140216" evidence="1">
    <location>
        <begin position="19"/>
        <end position="134"/>
    </location>
</feature>
<dbReference type="EMBL" id="UZAM01009500">
    <property type="protein sequence ID" value="VDP09260.1"/>
    <property type="molecule type" value="Genomic_DNA"/>
</dbReference>
<organism evidence="4">
    <name type="scientific">Soboliphyme baturini</name>
    <dbReference type="NCBI Taxonomy" id="241478"/>
    <lineage>
        <taxon>Eukaryota</taxon>
        <taxon>Metazoa</taxon>
        <taxon>Ecdysozoa</taxon>
        <taxon>Nematoda</taxon>
        <taxon>Enoplea</taxon>
        <taxon>Dorylaimia</taxon>
        <taxon>Dioctophymatida</taxon>
        <taxon>Dioctophymatoidea</taxon>
        <taxon>Soboliphymatidae</taxon>
        <taxon>Soboliphyme</taxon>
    </lineage>
</organism>
<keyword evidence="1" id="KW-0732">Signal</keyword>
<evidence type="ECO:0000313" key="2">
    <source>
        <dbReference type="EMBL" id="VDP09260.1"/>
    </source>
</evidence>
<accession>A0A183IR70</accession>
<keyword evidence="3" id="KW-1185">Reference proteome</keyword>
<evidence type="ECO:0000256" key="1">
    <source>
        <dbReference type="SAM" id="SignalP"/>
    </source>
</evidence>
<name>A0A183IR70_9BILA</name>
<dbReference type="Proteomes" id="UP000270296">
    <property type="component" value="Unassembled WGS sequence"/>
</dbReference>
<feature type="signal peptide" evidence="1">
    <location>
        <begin position="1"/>
        <end position="18"/>
    </location>
</feature>
<sequence>MFYHRVLVTMLLVSACLCLPRSLSSKPQREDDGDETFLSVLRNFVRSSVGQQKEFLGSLLDTVSEPCRNCRTAGRVVTDAPLPKRTDNTGLIGGTLLHAANILNNMMKMELVNRKLEQLKATGDIYQFIHGINP</sequence>
<proteinExistence type="predicted"/>
<reference evidence="4" key="1">
    <citation type="submission" date="2016-06" db="UniProtKB">
        <authorList>
            <consortium name="WormBaseParasite"/>
        </authorList>
    </citation>
    <scope>IDENTIFICATION</scope>
</reference>
<protein>
    <submittedName>
        <fullName evidence="4">Prolactin</fullName>
    </submittedName>
</protein>